<organism evidence="10 11">
    <name type="scientific">Saponaria officinalis</name>
    <name type="common">Common soapwort</name>
    <name type="synonym">Lychnis saponaria</name>
    <dbReference type="NCBI Taxonomy" id="3572"/>
    <lineage>
        <taxon>Eukaryota</taxon>
        <taxon>Viridiplantae</taxon>
        <taxon>Streptophyta</taxon>
        <taxon>Embryophyta</taxon>
        <taxon>Tracheophyta</taxon>
        <taxon>Spermatophyta</taxon>
        <taxon>Magnoliopsida</taxon>
        <taxon>eudicotyledons</taxon>
        <taxon>Gunneridae</taxon>
        <taxon>Pentapetalae</taxon>
        <taxon>Caryophyllales</taxon>
        <taxon>Caryophyllaceae</taxon>
        <taxon>Caryophylleae</taxon>
        <taxon>Saponaria</taxon>
    </lineage>
</organism>
<dbReference type="SUPFAM" id="SSF46934">
    <property type="entry name" value="UBA-like"/>
    <property type="match status" value="2"/>
</dbReference>
<comment type="similarity">
    <text evidence="1 6">Belongs to the RAD23 family.</text>
</comment>
<evidence type="ECO:0000259" key="9">
    <source>
        <dbReference type="PROSITE" id="PS50053"/>
    </source>
</evidence>
<dbReference type="InterPro" id="IPR004806">
    <property type="entry name" value="Rad23"/>
</dbReference>
<dbReference type="Proteomes" id="UP001443914">
    <property type="component" value="Unassembled WGS sequence"/>
</dbReference>
<dbReference type="SMART" id="SM00165">
    <property type="entry name" value="UBA"/>
    <property type="match status" value="2"/>
</dbReference>
<dbReference type="CDD" id="cd01805">
    <property type="entry name" value="Ubl_Rad23"/>
    <property type="match status" value="1"/>
</dbReference>
<feature type="region of interest" description="Disordered" evidence="7">
    <location>
        <begin position="205"/>
        <end position="227"/>
    </location>
</feature>
<dbReference type="InterPro" id="IPR009060">
    <property type="entry name" value="UBA-like_sf"/>
</dbReference>
<feature type="domain" description="UBA" evidence="8">
    <location>
        <begin position="337"/>
        <end position="377"/>
    </location>
</feature>
<dbReference type="InterPro" id="IPR006636">
    <property type="entry name" value="STI1_HS-bd"/>
</dbReference>
<dbReference type="SMART" id="SM00213">
    <property type="entry name" value="UBQ"/>
    <property type="match status" value="1"/>
</dbReference>
<protein>
    <recommendedName>
        <fullName evidence="6">Ubiquitin receptor RAD23</fullName>
    </recommendedName>
    <alternativeName>
        <fullName evidence="6">DNA repair protein RAD23</fullName>
    </alternativeName>
</protein>
<dbReference type="PANTHER" id="PTHR10621">
    <property type="entry name" value="UV EXCISION REPAIR PROTEIN RAD23"/>
    <property type="match status" value="1"/>
</dbReference>
<dbReference type="SUPFAM" id="SSF101238">
    <property type="entry name" value="XPC-binding domain"/>
    <property type="match status" value="1"/>
</dbReference>
<dbReference type="FunFam" id="1.10.8.10:FF:000003">
    <property type="entry name" value="UV excision repair protein RAD23 homolog"/>
    <property type="match status" value="1"/>
</dbReference>
<accession>A0AAW1I200</accession>
<evidence type="ECO:0000256" key="4">
    <source>
        <dbReference type="ARBA" id="ARBA00023204"/>
    </source>
</evidence>
<dbReference type="InterPro" id="IPR015940">
    <property type="entry name" value="UBA"/>
</dbReference>
<dbReference type="SMART" id="SM00727">
    <property type="entry name" value="STI1"/>
    <property type="match status" value="1"/>
</dbReference>
<dbReference type="Pfam" id="PF00627">
    <property type="entry name" value="UBA"/>
    <property type="match status" value="2"/>
</dbReference>
<dbReference type="SUPFAM" id="SSF54236">
    <property type="entry name" value="Ubiquitin-like"/>
    <property type="match status" value="1"/>
</dbReference>
<proteinExistence type="inferred from homology"/>
<evidence type="ECO:0000256" key="6">
    <source>
        <dbReference type="RuleBase" id="RU367049"/>
    </source>
</evidence>
<dbReference type="CDD" id="cd14379">
    <property type="entry name" value="UBA1_Rad23_plant"/>
    <property type="match status" value="1"/>
</dbReference>
<dbReference type="FunFam" id="3.10.20.90:FF:000069">
    <property type="entry name" value="UV excision repair protein RAD23"/>
    <property type="match status" value="1"/>
</dbReference>
<dbReference type="InterPro" id="IPR000626">
    <property type="entry name" value="Ubiquitin-like_dom"/>
</dbReference>
<feature type="domain" description="Ubiquitin-like" evidence="9">
    <location>
        <begin position="1"/>
        <end position="79"/>
    </location>
</feature>
<comment type="function">
    <text evidence="6">Multiubiquitin chain receptor involved in modulation of proteasomal degradation. Involved in nucleotide excision repair.</text>
</comment>
<dbReference type="Pfam" id="PF09280">
    <property type="entry name" value="XPC-binding"/>
    <property type="match status" value="1"/>
</dbReference>
<dbReference type="GO" id="GO:0043161">
    <property type="term" value="P:proteasome-mediated ubiquitin-dependent protein catabolic process"/>
    <property type="evidence" value="ECO:0007669"/>
    <property type="project" value="UniProtKB-UniRule"/>
</dbReference>
<sequence>MKIFVKTLKGTSFDIEANSDDAIADVKKHIENVQGADIYPAEKQVLIYQGKVLKDTTTLGENNVAENSFIVIMLSKAKPAASGGSSATAAPAVQAQTQTSTPPAVVPTSTAPLAQPRVATESAAAPVAAPPSSGEADVYGQAASNLVAGSSLDSTVQQILDMGGGSWDRDTVVRALRAAFNNPERAVEYLYSGIPEQAEVPPVAREPTAIPTGGQAANPPAQVPQGAVPSGVPNASPLDLFPQGLPNLSPSAGAGSLDFLRNSQQFQALRAMVQANPQILQPMLQELGKQNPHLMRLIQEHQNDFVRLMNEPVEGGGEGNLLSELASAVPPTLTVTPAEQEAVERLEGMGFRRATVLQVYFACNKDETLAANYLLDHMDEFDDENDDALS</sequence>
<dbReference type="Gene3D" id="1.10.10.540">
    <property type="entry name" value="XPC-binding domain"/>
    <property type="match status" value="1"/>
</dbReference>
<keyword evidence="11" id="KW-1185">Reference proteome</keyword>
<dbReference type="FunFam" id="1.10.8.10:FF:000002">
    <property type="entry name" value="UV excision repair protein RAD23 homolog"/>
    <property type="match status" value="1"/>
</dbReference>
<evidence type="ECO:0000256" key="5">
    <source>
        <dbReference type="ARBA" id="ARBA00023242"/>
    </source>
</evidence>
<comment type="subcellular location">
    <subcellularLocation>
        <location evidence="6">Nucleus</location>
    </subcellularLocation>
    <subcellularLocation>
        <location evidence="6">Cytoplasm</location>
    </subcellularLocation>
</comment>
<feature type="region of interest" description="Disordered" evidence="7">
    <location>
        <begin position="83"/>
        <end position="109"/>
    </location>
</feature>
<dbReference type="InterPro" id="IPR036353">
    <property type="entry name" value="XPC-bd_sf"/>
</dbReference>
<dbReference type="InterPro" id="IPR029071">
    <property type="entry name" value="Ubiquitin-like_domsf"/>
</dbReference>
<dbReference type="GO" id="GO:0003684">
    <property type="term" value="F:damaged DNA binding"/>
    <property type="evidence" value="ECO:0007669"/>
    <property type="project" value="UniProtKB-UniRule"/>
</dbReference>
<dbReference type="GO" id="GO:0070628">
    <property type="term" value="F:proteasome binding"/>
    <property type="evidence" value="ECO:0007669"/>
    <property type="project" value="TreeGrafter"/>
</dbReference>
<feature type="domain" description="UBA" evidence="8">
    <location>
        <begin position="151"/>
        <end position="193"/>
    </location>
</feature>
<dbReference type="GO" id="GO:0005654">
    <property type="term" value="C:nucleoplasm"/>
    <property type="evidence" value="ECO:0007669"/>
    <property type="project" value="TreeGrafter"/>
</dbReference>
<evidence type="ECO:0000256" key="3">
    <source>
        <dbReference type="ARBA" id="ARBA00022763"/>
    </source>
</evidence>
<keyword evidence="3 6" id="KW-0227">DNA damage</keyword>
<dbReference type="PANTHER" id="PTHR10621:SF35">
    <property type="entry name" value="UBIQUITIN RECEPTOR RAD23C"/>
    <property type="match status" value="1"/>
</dbReference>
<dbReference type="NCBIfam" id="TIGR00601">
    <property type="entry name" value="rad23"/>
    <property type="match status" value="1"/>
</dbReference>
<dbReference type="PROSITE" id="PS50030">
    <property type="entry name" value="UBA"/>
    <property type="match status" value="2"/>
</dbReference>
<keyword evidence="2" id="KW-0677">Repeat</keyword>
<keyword evidence="4 6" id="KW-0234">DNA repair</keyword>
<evidence type="ECO:0000256" key="7">
    <source>
        <dbReference type="SAM" id="MobiDB-lite"/>
    </source>
</evidence>
<evidence type="ECO:0000313" key="10">
    <source>
        <dbReference type="EMBL" id="KAK9683218.1"/>
    </source>
</evidence>
<dbReference type="Pfam" id="PF00240">
    <property type="entry name" value="ubiquitin"/>
    <property type="match status" value="1"/>
</dbReference>
<evidence type="ECO:0000256" key="1">
    <source>
        <dbReference type="ARBA" id="ARBA00009878"/>
    </source>
</evidence>
<dbReference type="PRINTS" id="PR01839">
    <property type="entry name" value="RAD23PROTEIN"/>
</dbReference>
<name>A0AAW1I200_SAPOF</name>
<keyword evidence="6" id="KW-0963">Cytoplasm</keyword>
<evidence type="ECO:0000259" key="8">
    <source>
        <dbReference type="PROSITE" id="PS50030"/>
    </source>
</evidence>
<dbReference type="PROSITE" id="PS50053">
    <property type="entry name" value="UBIQUITIN_2"/>
    <property type="match status" value="1"/>
</dbReference>
<dbReference type="GO" id="GO:0006289">
    <property type="term" value="P:nucleotide-excision repair"/>
    <property type="evidence" value="ECO:0007669"/>
    <property type="project" value="UniProtKB-UniRule"/>
</dbReference>
<dbReference type="GO" id="GO:0005829">
    <property type="term" value="C:cytosol"/>
    <property type="evidence" value="ECO:0007669"/>
    <property type="project" value="TreeGrafter"/>
</dbReference>
<dbReference type="Gene3D" id="1.10.8.10">
    <property type="entry name" value="DNA helicase RuvA subunit, C-terminal domain"/>
    <property type="match status" value="2"/>
</dbReference>
<dbReference type="EMBL" id="JBDFQZ010000010">
    <property type="protein sequence ID" value="KAK9683218.1"/>
    <property type="molecule type" value="Genomic_DNA"/>
</dbReference>
<evidence type="ECO:0000256" key="2">
    <source>
        <dbReference type="ARBA" id="ARBA00022737"/>
    </source>
</evidence>
<evidence type="ECO:0000313" key="11">
    <source>
        <dbReference type="Proteomes" id="UP001443914"/>
    </source>
</evidence>
<reference evidence="10" key="1">
    <citation type="submission" date="2024-03" db="EMBL/GenBank/DDBJ databases">
        <title>WGS assembly of Saponaria officinalis var. Norfolk2.</title>
        <authorList>
            <person name="Jenkins J."/>
            <person name="Shu S."/>
            <person name="Grimwood J."/>
            <person name="Barry K."/>
            <person name="Goodstein D."/>
            <person name="Schmutz J."/>
            <person name="Leebens-Mack J."/>
            <person name="Osbourn A."/>
        </authorList>
    </citation>
    <scope>NUCLEOTIDE SEQUENCE [LARGE SCALE GENOMIC DNA]</scope>
    <source>
        <strain evidence="10">JIC</strain>
    </source>
</reference>
<dbReference type="AlphaFoldDB" id="A0AAW1I200"/>
<dbReference type="InterPro" id="IPR015360">
    <property type="entry name" value="XPC-bd"/>
</dbReference>
<comment type="caution">
    <text evidence="10">The sequence shown here is derived from an EMBL/GenBank/DDBJ whole genome shotgun (WGS) entry which is preliminary data.</text>
</comment>
<dbReference type="FunFam" id="1.10.10.540:FF:000001">
    <property type="entry name" value="UV excision repair protein RAD23 B"/>
    <property type="match status" value="1"/>
</dbReference>
<dbReference type="GO" id="GO:0031593">
    <property type="term" value="F:polyubiquitin modification-dependent protein binding"/>
    <property type="evidence" value="ECO:0007669"/>
    <property type="project" value="UniProtKB-UniRule"/>
</dbReference>
<gene>
    <name evidence="10" type="ORF">RND81_10G124100</name>
</gene>
<dbReference type="Gene3D" id="3.10.20.90">
    <property type="entry name" value="Phosphatidylinositol 3-kinase Catalytic Subunit, Chain A, domain 1"/>
    <property type="match status" value="1"/>
</dbReference>
<dbReference type="GO" id="GO:0043130">
    <property type="term" value="F:ubiquitin binding"/>
    <property type="evidence" value="ECO:0007669"/>
    <property type="project" value="UniProtKB-UniRule"/>
</dbReference>
<keyword evidence="5 6" id="KW-0539">Nucleus</keyword>